<proteinExistence type="predicted"/>
<evidence type="ECO:0008006" key="3">
    <source>
        <dbReference type="Google" id="ProtNLM"/>
    </source>
</evidence>
<dbReference type="RefSeq" id="WP_053426430.1">
    <property type="nucleotide sequence ID" value="NZ_LGUE01000001.1"/>
</dbReference>
<dbReference type="InterPro" id="IPR005883">
    <property type="entry name" value="PilM"/>
</dbReference>
<dbReference type="EMBL" id="LGUE01000001">
    <property type="protein sequence ID" value="KON91210.1"/>
    <property type="molecule type" value="Genomic_DNA"/>
</dbReference>
<dbReference type="Gene3D" id="3.30.1490.300">
    <property type="match status" value="1"/>
</dbReference>
<dbReference type="AlphaFoldDB" id="A0A0M0GMQ6"/>
<dbReference type="InterPro" id="IPR050696">
    <property type="entry name" value="FtsA/MreB"/>
</dbReference>
<gene>
    <name evidence="1" type="ORF">AF331_01325</name>
</gene>
<evidence type="ECO:0000313" key="1">
    <source>
        <dbReference type="EMBL" id="KON91210.1"/>
    </source>
</evidence>
<evidence type="ECO:0000313" key="2">
    <source>
        <dbReference type="Proteomes" id="UP000037405"/>
    </source>
</evidence>
<dbReference type="PANTHER" id="PTHR32432:SF3">
    <property type="entry name" value="ETHANOLAMINE UTILIZATION PROTEIN EUTJ"/>
    <property type="match status" value="1"/>
</dbReference>
<accession>A0A0M0GMQ6</accession>
<dbReference type="PANTHER" id="PTHR32432">
    <property type="entry name" value="CELL DIVISION PROTEIN FTSA-RELATED"/>
    <property type="match status" value="1"/>
</dbReference>
<dbReference type="STRING" id="189381.GCA_900166615_04049"/>
<organism evidence="1 2">
    <name type="scientific">Rossellomorea marisflavi</name>
    <dbReference type="NCBI Taxonomy" id="189381"/>
    <lineage>
        <taxon>Bacteria</taxon>
        <taxon>Bacillati</taxon>
        <taxon>Bacillota</taxon>
        <taxon>Bacilli</taxon>
        <taxon>Bacillales</taxon>
        <taxon>Bacillaceae</taxon>
        <taxon>Rossellomorea</taxon>
    </lineage>
</organism>
<name>A0A0M0GMQ6_9BACI</name>
<dbReference type="PATRIC" id="fig|189381.12.peg.342"/>
<dbReference type="Gene3D" id="3.30.420.40">
    <property type="match status" value="2"/>
</dbReference>
<comment type="caution">
    <text evidence="1">The sequence shown here is derived from an EMBL/GenBank/DDBJ whole genome shotgun (WGS) entry which is preliminary data.</text>
</comment>
<keyword evidence="2" id="KW-1185">Reference proteome</keyword>
<dbReference type="OrthoDB" id="2690797at2"/>
<protein>
    <recommendedName>
        <fullName evidence="3">Type IV pilus assembly protein PilM</fullName>
    </recommendedName>
</protein>
<dbReference type="Proteomes" id="UP000037405">
    <property type="component" value="Unassembled WGS sequence"/>
</dbReference>
<dbReference type="Pfam" id="PF11104">
    <property type="entry name" value="PilM_2"/>
    <property type="match status" value="1"/>
</dbReference>
<sequence length="311" mass="35246">MLSNLFVKKKNRISLVISDDWVRFAEVKSTSPLYIQRHGEKRLPEGTISNGKILEPATLRSFMEQCVEEWGIARQHVQFLVPNTQMIVRRVLIPADVQDDEVESHLFMELGTSIHLPFEHPLYDAVVAGMKDGKKEVILIAAEEKTVLDYQDLLELSSLKPVAADISPLALYRYLHLLQLTDGNDHEMVLFFHEGSIAVSVFHRHQPVFFRNISLSGDSDVMDPIQSDEILKEVEKVISFYRYTLHDDGTMITKLFVGGEHILSESYHGMLADRLEVPSRYIASEAKSAHTGEPVPARFLLPVGLGLKEVR</sequence>
<reference evidence="2" key="1">
    <citation type="submission" date="2015-07" db="EMBL/GenBank/DDBJ databases">
        <title>Fjat-14235 jcm11544.</title>
        <authorList>
            <person name="Liu B."/>
            <person name="Wang J."/>
            <person name="Zhu Y."/>
            <person name="Liu G."/>
            <person name="Chen Q."/>
            <person name="Chen Z."/>
            <person name="Lan J."/>
            <person name="Che J."/>
            <person name="Ge C."/>
            <person name="Shi H."/>
            <person name="Pan Z."/>
            <person name="Liu X."/>
        </authorList>
    </citation>
    <scope>NUCLEOTIDE SEQUENCE [LARGE SCALE GENOMIC DNA]</scope>
    <source>
        <strain evidence="2">JCM 11544</strain>
    </source>
</reference>